<accession>A0A5B7FAS1</accession>
<reference evidence="2 3" key="1">
    <citation type="submission" date="2019-05" db="EMBL/GenBank/DDBJ databases">
        <title>Another draft genome of Portunus trituberculatus and its Hox gene families provides insights of decapod evolution.</title>
        <authorList>
            <person name="Jeong J.-H."/>
            <person name="Song I."/>
            <person name="Kim S."/>
            <person name="Choi T."/>
            <person name="Kim D."/>
            <person name="Ryu S."/>
            <person name="Kim W."/>
        </authorList>
    </citation>
    <scope>NUCLEOTIDE SEQUENCE [LARGE SCALE GENOMIC DNA]</scope>
    <source>
        <tissue evidence="2">Muscle</tissue>
    </source>
</reference>
<keyword evidence="3" id="KW-1185">Reference proteome</keyword>
<feature type="compositionally biased region" description="Pro residues" evidence="1">
    <location>
        <begin position="43"/>
        <end position="57"/>
    </location>
</feature>
<evidence type="ECO:0000313" key="2">
    <source>
        <dbReference type="EMBL" id="MPC42647.1"/>
    </source>
</evidence>
<name>A0A5B7FAS1_PORTR</name>
<sequence>MDGKAGQSRAGKDTEVMVVKIPAESIILHPHPPAAYGRAWRHLPPPPPPPPHLPPPSLSSDQFLPVIHRRSPMFVQRRALSAAATTCASTHILAKDAITFHCCCFF</sequence>
<evidence type="ECO:0000313" key="3">
    <source>
        <dbReference type="Proteomes" id="UP000324222"/>
    </source>
</evidence>
<dbReference type="EMBL" id="VSRR010005515">
    <property type="protein sequence ID" value="MPC42647.1"/>
    <property type="molecule type" value="Genomic_DNA"/>
</dbReference>
<comment type="caution">
    <text evidence="2">The sequence shown here is derived from an EMBL/GenBank/DDBJ whole genome shotgun (WGS) entry which is preliminary data.</text>
</comment>
<protein>
    <submittedName>
        <fullName evidence="2">Uncharacterized protein</fullName>
    </submittedName>
</protein>
<dbReference type="AlphaFoldDB" id="A0A5B7FAS1"/>
<evidence type="ECO:0000256" key="1">
    <source>
        <dbReference type="SAM" id="MobiDB-lite"/>
    </source>
</evidence>
<gene>
    <name evidence="2" type="ORF">E2C01_036274</name>
</gene>
<dbReference type="Proteomes" id="UP000324222">
    <property type="component" value="Unassembled WGS sequence"/>
</dbReference>
<proteinExistence type="predicted"/>
<organism evidence="2 3">
    <name type="scientific">Portunus trituberculatus</name>
    <name type="common">Swimming crab</name>
    <name type="synonym">Neptunus trituberculatus</name>
    <dbReference type="NCBI Taxonomy" id="210409"/>
    <lineage>
        <taxon>Eukaryota</taxon>
        <taxon>Metazoa</taxon>
        <taxon>Ecdysozoa</taxon>
        <taxon>Arthropoda</taxon>
        <taxon>Crustacea</taxon>
        <taxon>Multicrustacea</taxon>
        <taxon>Malacostraca</taxon>
        <taxon>Eumalacostraca</taxon>
        <taxon>Eucarida</taxon>
        <taxon>Decapoda</taxon>
        <taxon>Pleocyemata</taxon>
        <taxon>Brachyura</taxon>
        <taxon>Eubrachyura</taxon>
        <taxon>Portunoidea</taxon>
        <taxon>Portunidae</taxon>
        <taxon>Portuninae</taxon>
        <taxon>Portunus</taxon>
    </lineage>
</organism>
<feature type="region of interest" description="Disordered" evidence="1">
    <location>
        <begin position="38"/>
        <end position="61"/>
    </location>
</feature>